<dbReference type="InterPro" id="IPR000873">
    <property type="entry name" value="AMP-dep_synth/lig_dom"/>
</dbReference>
<proteinExistence type="predicted"/>
<keyword evidence="3" id="KW-0436">Ligase</keyword>
<feature type="domain" description="AMP-dependent synthetase/ligase" evidence="1">
    <location>
        <begin position="37"/>
        <end position="416"/>
    </location>
</feature>
<dbReference type="Proteomes" id="UP001595462">
    <property type="component" value="Unassembled WGS sequence"/>
</dbReference>
<feature type="domain" description="AMP-binding enzyme C-terminal" evidence="2">
    <location>
        <begin position="470"/>
        <end position="547"/>
    </location>
</feature>
<evidence type="ECO:0000313" key="3">
    <source>
        <dbReference type="EMBL" id="MFC3103635.1"/>
    </source>
</evidence>
<accession>A0ABV7EQI8</accession>
<keyword evidence="4" id="KW-1185">Reference proteome</keyword>
<dbReference type="Gene3D" id="3.40.50.12780">
    <property type="entry name" value="N-terminal domain of ligase-like"/>
    <property type="match status" value="1"/>
</dbReference>
<dbReference type="InterPro" id="IPR045851">
    <property type="entry name" value="AMP-bd_C_sf"/>
</dbReference>
<dbReference type="PROSITE" id="PS00455">
    <property type="entry name" value="AMP_BINDING"/>
    <property type="match status" value="1"/>
</dbReference>
<dbReference type="Gene3D" id="3.30.300.30">
    <property type="match status" value="1"/>
</dbReference>
<dbReference type="InterPro" id="IPR050237">
    <property type="entry name" value="ATP-dep_AMP-bd_enzyme"/>
</dbReference>
<reference evidence="4" key="1">
    <citation type="journal article" date="2019" name="Int. J. Syst. Evol. Microbiol.">
        <title>The Global Catalogue of Microorganisms (GCM) 10K type strain sequencing project: providing services to taxonomists for standard genome sequencing and annotation.</title>
        <authorList>
            <consortium name="The Broad Institute Genomics Platform"/>
            <consortium name="The Broad Institute Genome Sequencing Center for Infectious Disease"/>
            <person name="Wu L."/>
            <person name="Ma J."/>
        </authorList>
    </citation>
    <scope>NUCLEOTIDE SEQUENCE [LARGE SCALE GENOMIC DNA]</scope>
    <source>
        <strain evidence="4">KCTC 52640</strain>
    </source>
</reference>
<dbReference type="InterPro" id="IPR042099">
    <property type="entry name" value="ANL_N_sf"/>
</dbReference>
<evidence type="ECO:0000259" key="1">
    <source>
        <dbReference type="Pfam" id="PF00501"/>
    </source>
</evidence>
<dbReference type="InterPro" id="IPR025110">
    <property type="entry name" value="AMP-bd_C"/>
</dbReference>
<dbReference type="RefSeq" id="WP_380687852.1">
    <property type="nucleotide sequence ID" value="NZ_JBHRSS010000003.1"/>
</dbReference>
<dbReference type="Pfam" id="PF13193">
    <property type="entry name" value="AMP-binding_C"/>
    <property type="match status" value="1"/>
</dbReference>
<dbReference type="GO" id="GO:0016874">
    <property type="term" value="F:ligase activity"/>
    <property type="evidence" value="ECO:0007669"/>
    <property type="project" value="UniProtKB-KW"/>
</dbReference>
<evidence type="ECO:0000259" key="2">
    <source>
        <dbReference type="Pfam" id="PF13193"/>
    </source>
</evidence>
<dbReference type="EMBL" id="JBHRSS010000003">
    <property type="protein sequence ID" value="MFC3103635.1"/>
    <property type="molecule type" value="Genomic_DNA"/>
</dbReference>
<gene>
    <name evidence="3" type="ORF">ACFOSU_07000</name>
</gene>
<dbReference type="SUPFAM" id="SSF56801">
    <property type="entry name" value="Acetyl-CoA synthetase-like"/>
    <property type="match status" value="1"/>
</dbReference>
<dbReference type="NCBIfam" id="NF006181">
    <property type="entry name" value="PRK08314.1"/>
    <property type="match status" value="1"/>
</dbReference>
<protein>
    <submittedName>
        <fullName evidence="3">Long-chain-fatty-acid--CoA ligase</fullName>
    </submittedName>
</protein>
<dbReference type="PANTHER" id="PTHR43767:SF1">
    <property type="entry name" value="NONRIBOSOMAL PEPTIDE SYNTHASE PES1 (EUROFUNG)-RELATED"/>
    <property type="match status" value="1"/>
</dbReference>
<dbReference type="InterPro" id="IPR020845">
    <property type="entry name" value="AMP-binding_CS"/>
</dbReference>
<evidence type="ECO:0000313" key="4">
    <source>
        <dbReference type="Proteomes" id="UP001595462"/>
    </source>
</evidence>
<name>A0ABV7EQI8_9GAMM</name>
<organism evidence="3 4">
    <name type="scientific">Salinisphaera aquimarina</name>
    <dbReference type="NCBI Taxonomy" id="2094031"/>
    <lineage>
        <taxon>Bacteria</taxon>
        <taxon>Pseudomonadati</taxon>
        <taxon>Pseudomonadota</taxon>
        <taxon>Gammaproteobacteria</taxon>
        <taxon>Salinisphaerales</taxon>
        <taxon>Salinisphaeraceae</taxon>
        <taxon>Salinisphaera</taxon>
    </lineage>
</organism>
<dbReference type="Pfam" id="PF00501">
    <property type="entry name" value="AMP-binding"/>
    <property type="match status" value="1"/>
</dbReference>
<comment type="caution">
    <text evidence="3">The sequence shown here is derived from an EMBL/GenBank/DDBJ whole genome shotgun (WGS) entry which is preliminary data.</text>
</comment>
<dbReference type="PANTHER" id="PTHR43767">
    <property type="entry name" value="LONG-CHAIN-FATTY-ACID--COA LIGASE"/>
    <property type="match status" value="1"/>
</dbReference>
<sequence>MNTETQDIESPHFRFWPTGLPRTLDWPQTGLADNLSASAARDPLKAAIIFYDAILSYAELDREVDAMAGYLQQACGLAVGDRVLLYSQNCPQFVIAYYATLRAGGMVVPANSMYVEREIAHIVRDSGARIALVGQELHERLRSLVQARELDHVIVHAYNDYVAADTDLILPADVAEPRRPIEQGVAVAWSDALVAGHDREAVNIGPESLGVLGYTSGTTGQPKGCVHTHASVMAPVVGSAAWRDGQASDVSLSVAPLFHFLGMQGGMNLPLYVGATIVLMQRWNRDVALTLMQRYRVTWWSAPPAMITEFFANPAAADHDLSALKLLMGGGAAMPEAVARRLHDDYGIVFNESYGLTETAAFILGNPVERGKRQCLGIPTFDVDARVIDPATLAPVRLGQSGELVLNGPQVMREYWQLPEANAEVFIDIEGKRFLRTGDLVHVDNDGYFFMVDRLKRMINASGFKVWPAEVESIMYGHPAVAEACVVGVPDAKRGETAMAALVLRPGCVGSTTAEAIRDWCRGEMAAYKIPTIIEFVDTLPRSGTGKIQWRQVQAEAAALIE</sequence>